<dbReference type="EMBL" id="HBHL01008833">
    <property type="protein sequence ID" value="CAD9716998.1"/>
    <property type="molecule type" value="Transcribed_RNA"/>
</dbReference>
<dbReference type="InterPro" id="IPR012677">
    <property type="entry name" value="Nucleotide-bd_a/b_plait_sf"/>
</dbReference>
<dbReference type="PANTHER" id="PTHR13191">
    <property type="entry name" value="RIBOSOMAL RNA PROCESSING PROTEIN 7-RELATED"/>
    <property type="match status" value="1"/>
</dbReference>
<feature type="coiled-coil region" evidence="3">
    <location>
        <begin position="142"/>
        <end position="169"/>
    </location>
</feature>
<evidence type="ECO:0000256" key="3">
    <source>
        <dbReference type="SAM" id="Coils"/>
    </source>
</evidence>
<name>A0A5B8MSQ9_9CHLO</name>
<proteinExistence type="inferred from homology"/>
<dbReference type="Proteomes" id="UP000316726">
    <property type="component" value="Chromosome 10"/>
</dbReference>
<evidence type="ECO:0000313" key="5">
    <source>
        <dbReference type="EMBL" id="CAD9716998.1"/>
    </source>
</evidence>
<gene>
    <name evidence="6" type="ORF">A3770_10p58990</name>
    <name evidence="5" type="ORF">CPRI1469_LOCUS5858</name>
</gene>
<reference evidence="5" key="2">
    <citation type="submission" date="2021-01" db="EMBL/GenBank/DDBJ databases">
        <authorList>
            <person name="Corre E."/>
            <person name="Pelletier E."/>
            <person name="Niang G."/>
            <person name="Scheremetjew M."/>
            <person name="Finn R."/>
            <person name="Kale V."/>
            <person name="Holt S."/>
            <person name="Cochrane G."/>
            <person name="Meng A."/>
            <person name="Brown T."/>
            <person name="Cohen L."/>
        </authorList>
    </citation>
    <scope>NUCLEOTIDE SEQUENCE</scope>
    <source>
        <strain evidence="5">CCMP1205</strain>
    </source>
</reference>
<evidence type="ECO:0000259" key="4">
    <source>
        <dbReference type="PROSITE" id="PS50102"/>
    </source>
</evidence>
<evidence type="ECO:0000256" key="2">
    <source>
        <dbReference type="PROSITE-ProRule" id="PRU00176"/>
    </source>
</evidence>
<comment type="similarity">
    <text evidence="1">Belongs to the RRP7 family.</text>
</comment>
<accession>A0A5B8MSQ9</accession>
<dbReference type="GO" id="GO:0000028">
    <property type="term" value="P:ribosomal small subunit assembly"/>
    <property type="evidence" value="ECO:0007669"/>
    <property type="project" value="TreeGrafter"/>
</dbReference>
<dbReference type="OrthoDB" id="5390at2759"/>
<dbReference type="InterPro" id="IPR024326">
    <property type="entry name" value="RRP7_C"/>
</dbReference>
<dbReference type="GO" id="GO:0006364">
    <property type="term" value="P:rRNA processing"/>
    <property type="evidence" value="ECO:0007669"/>
    <property type="project" value="TreeGrafter"/>
</dbReference>
<keyword evidence="2" id="KW-0694">RNA-binding</keyword>
<feature type="domain" description="RRM" evidence="4">
    <location>
        <begin position="51"/>
        <end position="121"/>
    </location>
</feature>
<evidence type="ECO:0000256" key="1">
    <source>
        <dbReference type="ARBA" id="ARBA00006110"/>
    </source>
</evidence>
<protein>
    <submittedName>
        <fullName evidence="6">Ribosomal RNA-processing protein</fullName>
    </submittedName>
</protein>
<dbReference type="AlphaFoldDB" id="A0A5B8MSQ9"/>
<dbReference type="PROSITE" id="PS50102">
    <property type="entry name" value="RRM"/>
    <property type="match status" value="1"/>
</dbReference>
<dbReference type="Gene3D" id="6.10.250.1770">
    <property type="match status" value="1"/>
</dbReference>
<dbReference type="EMBL" id="CP031043">
    <property type="protein sequence ID" value="QDZ23381.1"/>
    <property type="molecule type" value="Genomic_DNA"/>
</dbReference>
<dbReference type="Gene3D" id="3.30.70.330">
    <property type="match status" value="1"/>
</dbReference>
<evidence type="ECO:0000313" key="6">
    <source>
        <dbReference type="EMBL" id="QDZ23381.1"/>
    </source>
</evidence>
<sequence>MTKRKRKSREVTQHLRIRLKGTSFVRLLIARSLPKVGDGEDDGEGMERRERTVLLNGVPEGMTSEGLCDGFGVFGNVEGCVIHKDKKRKTGIVVFEKAEARDAVLSDKAEGMVLDLEDGEQGGGRDGAYGLVMEYRRKRPGNEVLLERVNTFIEEKEAEEEEERRAREAAAAGDGWTVVRTRKGARHKNQDGSGVNLQAVSKVRAESNRKEASLHQGFYHFQRREQRRNEILELQSKFKEDKKRIAELRSKRKFNPYQI</sequence>
<dbReference type="GO" id="GO:0003723">
    <property type="term" value="F:RNA binding"/>
    <property type="evidence" value="ECO:0007669"/>
    <property type="project" value="UniProtKB-UniRule"/>
</dbReference>
<reference evidence="6 7" key="1">
    <citation type="submission" date="2018-07" db="EMBL/GenBank/DDBJ databases">
        <title>The complete nuclear genome of the prasinophyte Chloropicon primus (CCMP1205).</title>
        <authorList>
            <person name="Pombert J.-F."/>
            <person name="Otis C."/>
            <person name="Turmel M."/>
            <person name="Lemieux C."/>
        </authorList>
    </citation>
    <scope>NUCLEOTIDE SEQUENCE [LARGE SCALE GENOMIC DNA]</scope>
    <source>
        <strain evidence="6 7">CCMP1205</strain>
    </source>
</reference>
<dbReference type="SMART" id="SM00360">
    <property type="entry name" value="RRM"/>
    <property type="match status" value="1"/>
</dbReference>
<dbReference type="Pfam" id="PF12923">
    <property type="entry name" value="RRP7"/>
    <property type="match status" value="1"/>
</dbReference>
<dbReference type="InterPro" id="IPR040446">
    <property type="entry name" value="RRP7"/>
</dbReference>
<keyword evidence="3" id="KW-0175">Coiled coil</keyword>
<keyword evidence="7" id="KW-1185">Reference proteome</keyword>
<dbReference type="SUPFAM" id="SSF54928">
    <property type="entry name" value="RNA-binding domain, RBD"/>
    <property type="match status" value="1"/>
</dbReference>
<dbReference type="InterPro" id="IPR035979">
    <property type="entry name" value="RBD_domain_sf"/>
</dbReference>
<dbReference type="GO" id="GO:0032545">
    <property type="term" value="C:CURI complex"/>
    <property type="evidence" value="ECO:0007669"/>
    <property type="project" value="TreeGrafter"/>
</dbReference>
<dbReference type="GO" id="GO:0034456">
    <property type="term" value="C:UTP-C complex"/>
    <property type="evidence" value="ECO:0007669"/>
    <property type="project" value="TreeGrafter"/>
</dbReference>
<dbReference type="Pfam" id="PF00076">
    <property type="entry name" value="RRM_1"/>
    <property type="match status" value="1"/>
</dbReference>
<organism evidence="6 7">
    <name type="scientific">Chloropicon primus</name>
    <dbReference type="NCBI Taxonomy" id="1764295"/>
    <lineage>
        <taxon>Eukaryota</taxon>
        <taxon>Viridiplantae</taxon>
        <taxon>Chlorophyta</taxon>
        <taxon>Chloropicophyceae</taxon>
        <taxon>Chloropicales</taxon>
        <taxon>Chloropicaceae</taxon>
        <taxon>Chloropicon</taxon>
    </lineage>
</organism>
<evidence type="ECO:0000313" key="7">
    <source>
        <dbReference type="Proteomes" id="UP000316726"/>
    </source>
</evidence>
<dbReference type="PANTHER" id="PTHR13191:SF0">
    <property type="entry name" value="RIBOSOMAL RNA-PROCESSING PROTEIN 7 HOMOLOG A-RELATED"/>
    <property type="match status" value="1"/>
</dbReference>
<dbReference type="InterPro" id="IPR000504">
    <property type="entry name" value="RRM_dom"/>
</dbReference>
<dbReference type="STRING" id="1764295.A0A5B8MSQ9"/>